<feature type="domain" description="Glycosyl transferase family 1" evidence="3">
    <location>
        <begin position="217"/>
        <end position="361"/>
    </location>
</feature>
<sequence length="381" mass="44335">MKIKVITGRYPSLNNPYNHMFVHTRNMEYLNYGHSVEVFVPSKNKYTYNIDGIKVNYMTSKEIIKSLDDKCCVIIHLLIHSLIDEIDGGVIYQHIIKNDIKTLFFIHGIEVQKILKSRTDDIKFSQPKSIIRFLYRDFYLIHKMKNTIQDILKNTKNIKFVSVSKWMQKEAENTLGVKFENKIFIIPNGIDTNLFYYQENLYNNKYKILTIRPLILKGKYAVDLSIDTMKYITNYNVSLNIYGKGNEYNNIVKYIRDLNLSNKINLHNSFIEHKDIPKIHKQHGIYYAVTKMDAQGVSMCEAMSSGLPTISFDVCAISEFITNNINGLLISPYDLKDAANKLDELISNKNLFLRLSENARKSIEKIDIKITTKKELELLNV</sequence>
<evidence type="ECO:0000259" key="3">
    <source>
        <dbReference type="Pfam" id="PF00534"/>
    </source>
</evidence>
<dbReference type="GO" id="GO:0016757">
    <property type="term" value="F:glycosyltransferase activity"/>
    <property type="evidence" value="ECO:0007669"/>
    <property type="project" value="UniProtKB-KW"/>
</dbReference>
<evidence type="ECO:0000313" key="5">
    <source>
        <dbReference type="Proteomes" id="UP000002407"/>
    </source>
</evidence>
<dbReference type="HOGENOM" id="CLU_040522_0_0_7"/>
<evidence type="ECO:0000256" key="2">
    <source>
        <dbReference type="ARBA" id="ARBA00022679"/>
    </source>
</evidence>
<dbReference type="eggNOG" id="COG0438">
    <property type="taxonomic scope" value="Bacteria"/>
</dbReference>
<dbReference type="CAZy" id="GT4">
    <property type="family name" value="Glycosyltransferase Family 4"/>
</dbReference>
<dbReference type="KEGG" id="cha:CHAB381_1475"/>
<dbReference type="Pfam" id="PF00534">
    <property type="entry name" value="Glycos_transf_1"/>
    <property type="match status" value="1"/>
</dbReference>
<dbReference type="PANTHER" id="PTHR12526:SF629">
    <property type="entry name" value="TEICHURONIC ACID BIOSYNTHESIS GLYCOSYLTRANSFERASE TUAH-RELATED"/>
    <property type="match status" value="1"/>
</dbReference>
<keyword evidence="1" id="KW-0328">Glycosyltransferase</keyword>
<gene>
    <name evidence="4" type="ordered locus">CHAB381_1475</name>
</gene>
<dbReference type="AlphaFoldDB" id="A7I3C0"/>
<organism evidence="4 5">
    <name type="scientific">Campylobacter hominis (strain ATCC BAA-381 / DSM 21671 / CCUG 45161 / LMG 19568 / NCTC 13146 / CH001A)</name>
    <dbReference type="NCBI Taxonomy" id="360107"/>
    <lineage>
        <taxon>Bacteria</taxon>
        <taxon>Pseudomonadati</taxon>
        <taxon>Campylobacterota</taxon>
        <taxon>Epsilonproteobacteria</taxon>
        <taxon>Campylobacterales</taxon>
        <taxon>Campylobacteraceae</taxon>
        <taxon>Campylobacter</taxon>
    </lineage>
</organism>
<accession>A7I3C0</accession>
<keyword evidence="2" id="KW-0808">Transferase</keyword>
<keyword evidence="5" id="KW-1185">Reference proteome</keyword>
<reference evidence="5" key="1">
    <citation type="submission" date="2007-07" db="EMBL/GenBank/DDBJ databases">
        <title>Complete genome sequence of Campylobacter hominis ATCC BAA-381, a commensal isolated from the human gastrointestinal tract.</title>
        <authorList>
            <person name="Fouts D.E."/>
            <person name="Mongodin E.F."/>
            <person name="Puiu D."/>
            <person name="Sebastian Y."/>
            <person name="Miller W.G."/>
            <person name="Mandrell R.E."/>
            <person name="Nelson K.E."/>
        </authorList>
    </citation>
    <scope>NUCLEOTIDE SEQUENCE [LARGE SCALE GENOMIC DNA]</scope>
    <source>
        <strain evidence="5">ATCC BAA-381 / DSM 21671 / CCUG 45161 / LMG 19568 / NCTC 13146 / CH001A</strain>
    </source>
</reference>
<dbReference type="SUPFAM" id="SSF53756">
    <property type="entry name" value="UDP-Glycosyltransferase/glycogen phosphorylase"/>
    <property type="match status" value="1"/>
</dbReference>
<evidence type="ECO:0000313" key="4">
    <source>
        <dbReference type="EMBL" id="ABS52221.1"/>
    </source>
</evidence>
<dbReference type="Proteomes" id="UP000002407">
    <property type="component" value="Chromosome"/>
</dbReference>
<dbReference type="OrthoDB" id="9767517at2"/>
<dbReference type="Gene3D" id="3.40.50.2000">
    <property type="entry name" value="Glycogen Phosphorylase B"/>
    <property type="match status" value="2"/>
</dbReference>
<dbReference type="CDD" id="cd03801">
    <property type="entry name" value="GT4_PimA-like"/>
    <property type="match status" value="1"/>
</dbReference>
<evidence type="ECO:0000256" key="1">
    <source>
        <dbReference type="ARBA" id="ARBA00022676"/>
    </source>
</evidence>
<dbReference type="EMBL" id="CP000776">
    <property type="protein sequence ID" value="ABS52221.1"/>
    <property type="molecule type" value="Genomic_DNA"/>
</dbReference>
<dbReference type="InterPro" id="IPR001296">
    <property type="entry name" value="Glyco_trans_1"/>
</dbReference>
<protein>
    <submittedName>
        <fullName evidence="4">Putative AcbV</fullName>
    </submittedName>
</protein>
<dbReference type="STRING" id="360107.CHAB381_1475"/>
<dbReference type="PANTHER" id="PTHR12526">
    <property type="entry name" value="GLYCOSYLTRANSFERASE"/>
    <property type="match status" value="1"/>
</dbReference>
<dbReference type="RefSeq" id="WP_012109315.1">
    <property type="nucleotide sequence ID" value="NC_009714.1"/>
</dbReference>
<name>A7I3C0_CAMHC</name>
<proteinExistence type="predicted"/>